<dbReference type="EMBL" id="CP058909">
    <property type="protein sequence ID" value="QLH82825.1"/>
    <property type="molecule type" value="Genomic_DNA"/>
</dbReference>
<dbReference type="AlphaFoldDB" id="A0A7D5PBY0"/>
<keyword evidence="2" id="KW-0540">Nuclease</keyword>
<dbReference type="GeneID" id="56083896"/>
<dbReference type="OrthoDB" id="7619at2157"/>
<reference evidence="7 8" key="1">
    <citation type="submission" date="2020-07" db="EMBL/GenBank/DDBJ databases">
        <title>Halosimplex litoreum sp. nov. and Halosimplex rubrum sp. nov., isolated from different salt environments.</title>
        <authorList>
            <person name="Cui H."/>
        </authorList>
    </citation>
    <scope>NUCLEOTIDE SEQUENCE [LARGE SCALE GENOMIC DNA]</scope>
    <source>
        <strain evidence="7 8">R2</strain>
    </source>
</reference>
<dbReference type="Gene3D" id="3.30.920.30">
    <property type="entry name" value="Hypothetical protein"/>
    <property type="match status" value="1"/>
</dbReference>
<evidence type="ECO:0000256" key="3">
    <source>
        <dbReference type="ARBA" id="ARBA00022759"/>
    </source>
</evidence>
<dbReference type="Pfam" id="PF07927">
    <property type="entry name" value="HicA_toxin"/>
    <property type="match status" value="1"/>
</dbReference>
<keyword evidence="4" id="KW-0378">Hydrolase</keyword>
<sequence>MVRTQFSGREIAKVLRNHGYRRAGRTGSHLQLRWESPDTDEVRTVTVPMKSEDEIPMGTLHSIADQCGAEDFEAWCRWIDEHA</sequence>
<dbReference type="InterPro" id="IPR012933">
    <property type="entry name" value="HicA_mRNA_interferase"/>
</dbReference>
<protein>
    <submittedName>
        <fullName evidence="7">Type II toxin-antitoxin system HicA family toxin</fullName>
    </submittedName>
</protein>
<evidence type="ECO:0000256" key="5">
    <source>
        <dbReference type="ARBA" id="ARBA00022884"/>
    </source>
</evidence>
<dbReference type="GO" id="GO:0004519">
    <property type="term" value="F:endonuclease activity"/>
    <property type="evidence" value="ECO:0007669"/>
    <property type="project" value="UniProtKB-KW"/>
</dbReference>
<evidence type="ECO:0000313" key="8">
    <source>
        <dbReference type="Proteomes" id="UP000509346"/>
    </source>
</evidence>
<evidence type="ECO:0000256" key="2">
    <source>
        <dbReference type="ARBA" id="ARBA00022722"/>
    </source>
</evidence>
<dbReference type="RefSeq" id="WP_179917894.1">
    <property type="nucleotide sequence ID" value="NZ_CP058909.1"/>
</dbReference>
<keyword evidence="3" id="KW-0255">Endonuclease</keyword>
<dbReference type="KEGG" id="hpel:HZS54_14865"/>
<dbReference type="GO" id="GO:0003729">
    <property type="term" value="F:mRNA binding"/>
    <property type="evidence" value="ECO:0007669"/>
    <property type="project" value="InterPro"/>
</dbReference>
<evidence type="ECO:0000256" key="1">
    <source>
        <dbReference type="ARBA" id="ARBA00022649"/>
    </source>
</evidence>
<keyword evidence="5" id="KW-0694">RNA-binding</keyword>
<dbReference type="Proteomes" id="UP000509346">
    <property type="component" value="Chromosome"/>
</dbReference>
<organism evidence="7 8">
    <name type="scientific">Halosimplex pelagicum</name>
    <dbReference type="NCBI Taxonomy" id="869886"/>
    <lineage>
        <taxon>Archaea</taxon>
        <taxon>Methanobacteriati</taxon>
        <taxon>Methanobacteriota</taxon>
        <taxon>Stenosarchaea group</taxon>
        <taxon>Halobacteria</taxon>
        <taxon>Halobacteriales</taxon>
        <taxon>Haloarculaceae</taxon>
        <taxon>Halosimplex</taxon>
    </lineage>
</organism>
<evidence type="ECO:0000313" key="7">
    <source>
        <dbReference type="EMBL" id="QLH82825.1"/>
    </source>
</evidence>
<keyword evidence="8" id="KW-1185">Reference proteome</keyword>
<dbReference type="SUPFAM" id="SSF54786">
    <property type="entry name" value="YcfA/nrd intein domain"/>
    <property type="match status" value="1"/>
</dbReference>
<proteinExistence type="predicted"/>
<keyword evidence="1" id="KW-1277">Toxin-antitoxin system</keyword>
<dbReference type="GO" id="GO:0016787">
    <property type="term" value="F:hydrolase activity"/>
    <property type="evidence" value="ECO:0007669"/>
    <property type="project" value="UniProtKB-KW"/>
</dbReference>
<name>A0A7D5PBY0_9EURY</name>
<gene>
    <name evidence="7" type="ORF">HZS54_14865</name>
</gene>
<accession>A0A7D5PBY0</accession>
<dbReference type="InterPro" id="IPR038570">
    <property type="entry name" value="HicA_sf"/>
</dbReference>
<evidence type="ECO:0000256" key="4">
    <source>
        <dbReference type="ARBA" id="ARBA00022801"/>
    </source>
</evidence>
<evidence type="ECO:0000256" key="6">
    <source>
        <dbReference type="ARBA" id="ARBA00023016"/>
    </source>
</evidence>
<keyword evidence="6" id="KW-0346">Stress response</keyword>